<feature type="transmembrane region" description="Helical" evidence="2">
    <location>
        <begin position="6"/>
        <end position="28"/>
    </location>
</feature>
<keyword evidence="2" id="KW-0812">Transmembrane</keyword>
<accession>A0ABV8QS91</accession>
<evidence type="ECO:0000256" key="2">
    <source>
        <dbReference type="SAM" id="Phobius"/>
    </source>
</evidence>
<dbReference type="Pfam" id="PF16118">
    <property type="entry name" value="DUF4834"/>
    <property type="match status" value="1"/>
</dbReference>
<proteinExistence type="predicted"/>
<gene>
    <name evidence="3" type="ORF">ACFOWM_09775</name>
</gene>
<reference evidence="4" key="1">
    <citation type="journal article" date="2019" name="Int. J. Syst. Evol. Microbiol.">
        <title>The Global Catalogue of Microorganisms (GCM) 10K type strain sequencing project: providing services to taxonomists for standard genome sequencing and annotation.</title>
        <authorList>
            <consortium name="The Broad Institute Genomics Platform"/>
            <consortium name="The Broad Institute Genome Sequencing Center for Infectious Disease"/>
            <person name="Wu L."/>
            <person name="Ma J."/>
        </authorList>
    </citation>
    <scope>NUCLEOTIDE SEQUENCE [LARGE SCALE GENOMIC DNA]</scope>
    <source>
        <strain evidence="4">CECT 8289</strain>
    </source>
</reference>
<keyword evidence="4" id="KW-1185">Reference proteome</keyword>
<evidence type="ECO:0000313" key="4">
    <source>
        <dbReference type="Proteomes" id="UP001595907"/>
    </source>
</evidence>
<feature type="coiled-coil region" evidence="1">
    <location>
        <begin position="31"/>
        <end position="58"/>
    </location>
</feature>
<dbReference type="RefSeq" id="WP_379709359.1">
    <property type="nucleotide sequence ID" value="NZ_JBHSCZ010000002.1"/>
</dbReference>
<evidence type="ECO:0000256" key="1">
    <source>
        <dbReference type="SAM" id="Coils"/>
    </source>
</evidence>
<sequence length="84" mass="9897">MNIFKIIGELVVIYVLYKIIFEFIVPLYNASKQMKSKMSAMQQQMQQQQRAQAAAQQQAYNHSTTQKTTVKIDKDDYIDYEEIK</sequence>
<name>A0ABV8QS91_9BACT</name>
<evidence type="ECO:0000313" key="3">
    <source>
        <dbReference type="EMBL" id="MFC4263166.1"/>
    </source>
</evidence>
<dbReference type="InterPro" id="IPR032272">
    <property type="entry name" value="DUF4834"/>
</dbReference>
<dbReference type="Proteomes" id="UP001595907">
    <property type="component" value="Unassembled WGS sequence"/>
</dbReference>
<keyword evidence="2" id="KW-0472">Membrane</keyword>
<protein>
    <submittedName>
        <fullName evidence="3">DUF4834 family protein</fullName>
    </submittedName>
</protein>
<comment type="caution">
    <text evidence="3">The sequence shown here is derived from an EMBL/GenBank/DDBJ whole genome shotgun (WGS) entry which is preliminary data.</text>
</comment>
<keyword evidence="2" id="KW-1133">Transmembrane helix</keyword>
<keyword evidence="1" id="KW-0175">Coiled coil</keyword>
<organism evidence="3 4">
    <name type="scientific">Ferruginibacter yonginensis</name>
    <dbReference type="NCBI Taxonomy" id="1310416"/>
    <lineage>
        <taxon>Bacteria</taxon>
        <taxon>Pseudomonadati</taxon>
        <taxon>Bacteroidota</taxon>
        <taxon>Chitinophagia</taxon>
        <taxon>Chitinophagales</taxon>
        <taxon>Chitinophagaceae</taxon>
        <taxon>Ferruginibacter</taxon>
    </lineage>
</organism>
<dbReference type="EMBL" id="JBHSCZ010000002">
    <property type="protein sequence ID" value="MFC4263166.1"/>
    <property type="molecule type" value="Genomic_DNA"/>
</dbReference>